<reference evidence="2 3" key="1">
    <citation type="submission" date="2018-06" db="EMBL/GenBank/DDBJ databases">
        <title>Genomic Encyclopedia of Archaeal and Bacterial Type Strains, Phase II (KMG-II): from individual species to whole genera.</title>
        <authorList>
            <person name="Goeker M."/>
        </authorList>
    </citation>
    <scope>NUCLEOTIDE SEQUENCE [LARGE SCALE GENOMIC DNA]</scope>
    <source>
        <strain evidence="2 3">DSM 13087</strain>
    </source>
</reference>
<name>A0A2W7QCC2_9RHOB</name>
<dbReference type="EMBL" id="QKZQ01000004">
    <property type="protein sequence ID" value="PZX46248.1"/>
    <property type="molecule type" value="Genomic_DNA"/>
</dbReference>
<comment type="caution">
    <text evidence="2">The sequence shown here is derived from an EMBL/GenBank/DDBJ whole genome shotgun (WGS) entry which is preliminary data.</text>
</comment>
<protein>
    <submittedName>
        <fullName evidence="2">Uncharacterized protein</fullName>
    </submittedName>
</protein>
<feature type="signal peptide" evidence="1">
    <location>
        <begin position="1"/>
        <end position="38"/>
    </location>
</feature>
<keyword evidence="3" id="KW-1185">Reference proteome</keyword>
<keyword evidence="1" id="KW-0732">Signal</keyword>
<evidence type="ECO:0000256" key="1">
    <source>
        <dbReference type="SAM" id="SignalP"/>
    </source>
</evidence>
<dbReference type="STRING" id="121821.GCA_001870675_01863"/>
<dbReference type="Proteomes" id="UP000249364">
    <property type="component" value="Unassembled WGS sequence"/>
</dbReference>
<dbReference type="AlphaFoldDB" id="A0A2W7QCC2"/>
<accession>A0A2W7QCC2</accession>
<proteinExistence type="predicted"/>
<sequence length="113" mass="12342">MALILNNIHEAGTAALMKHAFRLFALLAGLALAGQASAQCYADYKAKQDNPLRLQYGIIELPQSACASVQAARDYAKPVISRSGWTLLQIESIFEPSEFQRRSANAGAIHLRQ</sequence>
<feature type="chain" id="PRO_5015914038" evidence="1">
    <location>
        <begin position="39"/>
        <end position="113"/>
    </location>
</feature>
<organism evidence="2 3">
    <name type="scientific">Roseinatronobacter thiooxidans</name>
    <dbReference type="NCBI Taxonomy" id="121821"/>
    <lineage>
        <taxon>Bacteria</taxon>
        <taxon>Pseudomonadati</taxon>
        <taxon>Pseudomonadota</taxon>
        <taxon>Alphaproteobacteria</taxon>
        <taxon>Rhodobacterales</taxon>
        <taxon>Paracoccaceae</taxon>
        <taxon>Roseinatronobacter</taxon>
    </lineage>
</organism>
<evidence type="ECO:0000313" key="2">
    <source>
        <dbReference type="EMBL" id="PZX46248.1"/>
    </source>
</evidence>
<evidence type="ECO:0000313" key="3">
    <source>
        <dbReference type="Proteomes" id="UP000249364"/>
    </source>
</evidence>
<gene>
    <name evidence="2" type="ORF">LY56_01221</name>
</gene>